<proteinExistence type="predicted"/>
<dbReference type="GO" id="GO:0000127">
    <property type="term" value="C:transcription factor TFIIIC complex"/>
    <property type="evidence" value="ECO:0007669"/>
    <property type="project" value="TreeGrafter"/>
</dbReference>
<dbReference type="PANTHER" id="PTHR21860:SF2">
    <property type="entry name" value="GENERAL TRANSCRIPTION FACTOR 3C POLYPEPTIDE 6"/>
    <property type="match status" value="1"/>
</dbReference>
<feature type="compositionally biased region" description="Basic and acidic residues" evidence="1">
    <location>
        <begin position="122"/>
        <end position="131"/>
    </location>
</feature>
<feature type="compositionally biased region" description="Acidic residues" evidence="1">
    <location>
        <begin position="168"/>
        <end position="188"/>
    </location>
</feature>
<gene>
    <name evidence="3" type="ORF">PLICRDRAFT_167052</name>
</gene>
<evidence type="ECO:0000256" key="1">
    <source>
        <dbReference type="SAM" id="MobiDB-lite"/>
    </source>
</evidence>
<dbReference type="PANTHER" id="PTHR21860">
    <property type="entry name" value="TRANSCRIPTION INITIATION FACTOR IIIC TFIIIC , POLYPEPTIDE 6-RELATED"/>
    <property type="match status" value="1"/>
</dbReference>
<dbReference type="Proteomes" id="UP000053263">
    <property type="component" value="Unassembled WGS sequence"/>
</dbReference>
<dbReference type="GO" id="GO:0006383">
    <property type="term" value="P:transcription by RNA polymerase III"/>
    <property type="evidence" value="ECO:0007669"/>
    <property type="project" value="InterPro"/>
</dbReference>
<dbReference type="Pfam" id="PF10419">
    <property type="entry name" value="TFIIIC_sub6"/>
    <property type="match status" value="1"/>
</dbReference>
<reference evidence="3 4" key="1">
    <citation type="submission" date="2014-06" db="EMBL/GenBank/DDBJ databases">
        <title>Evolutionary Origins and Diversification of the Mycorrhizal Mutualists.</title>
        <authorList>
            <consortium name="DOE Joint Genome Institute"/>
            <consortium name="Mycorrhizal Genomics Consortium"/>
            <person name="Kohler A."/>
            <person name="Kuo A."/>
            <person name="Nagy L.G."/>
            <person name="Floudas D."/>
            <person name="Copeland A."/>
            <person name="Barry K.W."/>
            <person name="Cichocki N."/>
            <person name="Veneault-Fourrey C."/>
            <person name="LaButti K."/>
            <person name="Lindquist E.A."/>
            <person name="Lipzen A."/>
            <person name="Lundell T."/>
            <person name="Morin E."/>
            <person name="Murat C."/>
            <person name="Riley R."/>
            <person name="Ohm R."/>
            <person name="Sun H."/>
            <person name="Tunlid A."/>
            <person name="Henrissat B."/>
            <person name="Grigoriev I.V."/>
            <person name="Hibbett D.S."/>
            <person name="Martin F."/>
        </authorList>
    </citation>
    <scope>NUCLEOTIDE SEQUENCE [LARGE SCALE GENOMIC DNA]</scope>
    <source>
        <strain evidence="3 4">FD-325 SS-3</strain>
    </source>
</reference>
<evidence type="ECO:0000313" key="4">
    <source>
        <dbReference type="Proteomes" id="UP000053263"/>
    </source>
</evidence>
<dbReference type="OrthoDB" id="1877767at2759"/>
<accession>A0A0C9SY25</accession>
<feature type="domain" description="Transcription factor TFIIIC triple barrel" evidence="2">
    <location>
        <begin position="27"/>
        <end position="115"/>
    </location>
</feature>
<name>A0A0C9SY25_PLICR</name>
<dbReference type="Gene3D" id="2.60.40.4370">
    <property type="match status" value="1"/>
</dbReference>
<dbReference type="InterPro" id="IPR019481">
    <property type="entry name" value="TFIIIC_triple_barrel"/>
</dbReference>
<protein>
    <submittedName>
        <fullName evidence="3">Unplaced genomic scaffold PLICRscaffold_16, whole genome shotgun sequence</fullName>
    </submittedName>
</protein>
<organism evidence="3 4">
    <name type="scientific">Plicaturopsis crispa FD-325 SS-3</name>
    <dbReference type="NCBI Taxonomy" id="944288"/>
    <lineage>
        <taxon>Eukaryota</taxon>
        <taxon>Fungi</taxon>
        <taxon>Dikarya</taxon>
        <taxon>Basidiomycota</taxon>
        <taxon>Agaricomycotina</taxon>
        <taxon>Agaricomycetes</taxon>
        <taxon>Agaricomycetidae</taxon>
        <taxon>Amylocorticiales</taxon>
        <taxon>Amylocorticiaceae</taxon>
        <taxon>Plicatura</taxon>
        <taxon>Plicaturopsis crispa</taxon>
    </lineage>
</organism>
<dbReference type="AlphaFoldDB" id="A0A0C9SY25"/>
<evidence type="ECO:0000313" key="3">
    <source>
        <dbReference type="EMBL" id="KII84740.1"/>
    </source>
</evidence>
<keyword evidence="4" id="KW-1185">Reference proteome</keyword>
<sequence>MQTAPTLVPGYKQVEQFGPDEEYEDGEEVSYVTLDLGTIEPTLVPSTSTYRLIGLDTPTPFLQLSGTVFRGHHDALLGTELLFSDGKDDVDRSKRHISYVATTEQRIRFREVQLKPKASAADPEKARKNLADDVGTLNRITGKDVPKTRRKGKGKNKGKGKEKAQDQDAMEISEPDEKNDDPMDVAAS</sequence>
<feature type="region of interest" description="Disordered" evidence="1">
    <location>
        <begin position="115"/>
        <end position="188"/>
    </location>
</feature>
<feature type="compositionally biased region" description="Basic residues" evidence="1">
    <location>
        <begin position="148"/>
        <end position="158"/>
    </location>
</feature>
<dbReference type="EMBL" id="KN832569">
    <property type="protein sequence ID" value="KII84740.1"/>
    <property type="molecule type" value="Genomic_DNA"/>
</dbReference>
<evidence type="ECO:0000259" key="2">
    <source>
        <dbReference type="Pfam" id="PF10419"/>
    </source>
</evidence>
<dbReference type="InterPro" id="IPR042771">
    <property type="entry name" value="GTF3C6-like"/>
</dbReference>
<dbReference type="HOGENOM" id="CLU_092490_0_0_1"/>